<accession>A0ACC2MPG2</accession>
<dbReference type="EMBL" id="CM056809">
    <property type="protein sequence ID" value="KAJ8647566.1"/>
    <property type="molecule type" value="Genomic_DNA"/>
</dbReference>
<keyword evidence="2" id="KW-1185">Reference proteome</keyword>
<comment type="caution">
    <text evidence="1">The sequence shown here is derived from an EMBL/GenBank/DDBJ whole genome shotgun (WGS) entry which is preliminary data.</text>
</comment>
<reference evidence="1 2" key="1">
    <citation type="journal article" date="2022" name="Hortic Res">
        <title>A haplotype resolved chromosomal level avocado genome allows analysis of novel avocado genes.</title>
        <authorList>
            <person name="Nath O."/>
            <person name="Fletcher S.J."/>
            <person name="Hayward A."/>
            <person name="Shaw L.M."/>
            <person name="Masouleh A.K."/>
            <person name="Furtado A."/>
            <person name="Henry R.J."/>
            <person name="Mitter N."/>
        </authorList>
    </citation>
    <scope>NUCLEOTIDE SEQUENCE [LARGE SCALE GENOMIC DNA]</scope>
    <source>
        <strain evidence="2">cv. Hass</strain>
    </source>
</reference>
<evidence type="ECO:0000313" key="1">
    <source>
        <dbReference type="EMBL" id="KAJ8647566.1"/>
    </source>
</evidence>
<dbReference type="Proteomes" id="UP001234297">
    <property type="component" value="Chromosome 1"/>
</dbReference>
<organism evidence="1 2">
    <name type="scientific">Persea americana</name>
    <name type="common">Avocado</name>
    <dbReference type="NCBI Taxonomy" id="3435"/>
    <lineage>
        <taxon>Eukaryota</taxon>
        <taxon>Viridiplantae</taxon>
        <taxon>Streptophyta</taxon>
        <taxon>Embryophyta</taxon>
        <taxon>Tracheophyta</taxon>
        <taxon>Spermatophyta</taxon>
        <taxon>Magnoliopsida</taxon>
        <taxon>Magnoliidae</taxon>
        <taxon>Laurales</taxon>
        <taxon>Lauraceae</taxon>
        <taxon>Persea</taxon>
    </lineage>
</organism>
<gene>
    <name evidence="1" type="ORF">MRB53_000589</name>
</gene>
<name>A0ACC2MPG2_PERAE</name>
<proteinExistence type="predicted"/>
<protein>
    <submittedName>
        <fullName evidence="1">Uncharacterized protein</fullName>
    </submittedName>
</protein>
<evidence type="ECO:0000313" key="2">
    <source>
        <dbReference type="Proteomes" id="UP001234297"/>
    </source>
</evidence>
<sequence length="249" mass="28473">MDSLSPVRSITRRFVAVTSKYTRASPLILLGPPEIHPLLSPAPFENHLLLVPSGKPRSPRFPFIDAVTALVNFNFNNLEEAVPKPKPKPPMWHMEKLFPTFQASGNPCLDFFNMVEGTPPATVRELLRLAWAHKPLTTLKIILRRRVDYYSDMEVFYTVVFWLHQNHPKTQALNVRWFAQVGFMGYLLDILFREVAHPYALKIVKGETGERVAAEIRIPAPRKERATQARVGEEGRGKVQFRLELQVPV</sequence>